<proteinExistence type="inferred from homology"/>
<keyword evidence="2" id="KW-0645">Protease</keyword>
<dbReference type="InterPro" id="IPR015917">
    <property type="entry name" value="Pept_C14A"/>
</dbReference>
<dbReference type="STRING" id="7266.A0A3B0JDR7"/>
<evidence type="ECO:0000259" key="8">
    <source>
        <dbReference type="PROSITE" id="PS50208"/>
    </source>
</evidence>
<name>A0A3B0JDR7_DROGU</name>
<dbReference type="PROSITE" id="PS01122">
    <property type="entry name" value="CASPASE_CYS"/>
    <property type="match status" value="1"/>
</dbReference>
<dbReference type="GO" id="GO:0043525">
    <property type="term" value="P:positive regulation of neuron apoptotic process"/>
    <property type="evidence" value="ECO:0007669"/>
    <property type="project" value="TreeGrafter"/>
</dbReference>
<dbReference type="InterPro" id="IPR033139">
    <property type="entry name" value="Caspase_cys_AS"/>
</dbReference>
<dbReference type="InterPro" id="IPR011600">
    <property type="entry name" value="Pept_C14_caspase"/>
</dbReference>
<sequence length="310" mass="35299">MDDTDFSLFGQKNKHKKDKADATQIAKTPTSEADLKRIIISRPTVEDTYENCASAGIALILNHKDVKGQKQRVGTERDRDDMEHTLQTFGFDVRTYNDLTFAEINDMLKEVALEDHSDNDCFVLVVMSHGTEGKVYARDMSYPVERLWNPFLGDKCKTLKNKPKLFFIQACRGENLEKAVEFESFSVMTRSLAPAAVAPVQPITYAIPSTADMLVFYSTFDKFFSFRNVDDGSWFIQSLCRVLDMAAFNEAGQPEGVELLRLLTAVNRKVAYEYQSNTKNEALNQMKEMPNFMSTLTKTFQLRVKPRSKT</sequence>
<dbReference type="OMA" id="YDGHYSW"/>
<evidence type="ECO:0000256" key="2">
    <source>
        <dbReference type="ARBA" id="ARBA00022670"/>
    </source>
</evidence>
<dbReference type="GO" id="GO:0004197">
    <property type="term" value="F:cysteine-type endopeptidase activity"/>
    <property type="evidence" value="ECO:0007669"/>
    <property type="project" value="InterPro"/>
</dbReference>
<evidence type="ECO:0000313" key="10">
    <source>
        <dbReference type="Proteomes" id="UP000268350"/>
    </source>
</evidence>
<dbReference type="PROSITE" id="PS50208">
    <property type="entry name" value="CASPASE_P20"/>
    <property type="match status" value="1"/>
</dbReference>
<evidence type="ECO:0000259" key="7">
    <source>
        <dbReference type="PROSITE" id="PS50207"/>
    </source>
</evidence>
<accession>A0A3B0JDR7</accession>
<dbReference type="OrthoDB" id="6116485at2759"/>
<dbReference type="PANTHER" id="PTHR10454">
    <property type="entry name" value="CASPASE"/>
    <property type="match status" value="1"/>
</dbReference>
<dbReference type="Gene3D" id="3.40.50.1460">
    <property type="match status" value="1"/>
</dbReference>
<keyword evidence="4" id="KW-0788">Thiol protease</keyword>
<protein>
    <submittedName>
        <fullName evidence="9">Blast:Caspase-7</fullName>
    </submittedName>
</protein>
<dbReference type="InterPro" id="IPR016129">
    <property type="entry name" value="Caspase_his_AS"/>
</dbReference>
<dbReference type="Gene3D" id="3.30.70.1470">
    <property type="entry name" value="Caspase-like"/>
    <property type="match status" value="1"/>
</dbReference>
<dbReference type="SUPFAM" id="SSF52129">
    <property type="entry name" value="Caspase-like"/>
    <property type="match status" value="1"/>
</dbReference>
<dbReference type="CDD" id="cd00032">
    <property type="entry name" value="CASc"/>
    <property type="match status" value="1"/>
</dbReference>
<evidence type="ECO:0000256" key="4">
    <source>
        <dbReference type="ARBA" id="ARBA00022807"/>
    </source>
</evidence>
<feature type="domain" description="Caspase family p20" evidence="8">
    <location>
        <begin position="54"/>
        <end position="175"/>
    </location>
</feature>
<evidence type="ECO:0000313" key="9">
    <source>
        <dbReference type="EMBL" id="SPP80467.1"/>
    </source>
</evidence>
<comment type="similarity">
    <text evidence="1 6">Belongs to the peptidase C14A family.</text>
</comment>
<keyword evidence="3" id="KW-0378">Hydrolase</keyword>
<dbReference type="InterPro" id="IPR001309">
    <property type="entry name" value="Pept_C14_p20"/>
</dbReference>
<dbReference type="GO" id="GO:0006508">
    <property type="term" value="P:proteolysis"/>
    <property type="evidence" value="ECO:0007669"/>
    <property type="project" value="UniProtKB-KW"/>
</dbReference>
<evidence type="ECO:0000256" key="5">
    <source>
        <dbReference type="ARBA" id="ARBA00023145"/>
    </source>
</evidence>
<dbReference type="PROSITE" id="PS01121">
    <property type="entry name" value="CASPASE_HIS"/>
    <property type="match status" value="1"/>
</dbReference>
<dbReference type="AlphaFoldDB" id="A0A3B0JDR7"/>
<dbReference type="GO" id="GO:0006915">
    <property type="term" value="P:apoptotic process"/>
    <property type="evidence" value="ECO:0007669"/>
    <property type="project" value="TreeGrafter"/>
</dbReference>
<keyword evidence="10" id="KW-1185">Reference proteome</keyword>
<evidence type="ECO:0000256" key="6">
    <source>
        <dbReference type="RuleBase" id="RU003971"/>
    </source>
</evidence>
<reference evidence="10" key="1">
    <citation type="submission" date="2018-01" db="EMBL/GenBank/DDBJ databases">
        <authorList>
            <person name="Alioto T."/>
            <person name="Alioto T."/>
        </authorList>
    </citation>
    <scope>NUCLEOTIDE SEQUENCE [LARGE SCALE GENOMIC DNA]</scope>
</reference>
<dbReference type="Proteomes" id="UP000268350">
    <property type="component" value="Unassembled WGS sequence"/>
</dbReference>
<dbReference type="PRINTS" id="PR00376">
    <property type="entry name" value="IL1BCENZYME"/>
</dbReference>
<dbReference type="InterPro" id="IPR002138">
    <property type="entry name" value="Pept_C14_p10"/>
</dbReference>
<evidence type="ECO:0000256" key="3">
    <source>
        <dbReference type="ARBA" id="ARBA00022801"/>
    </source>
</evidence>
<dbReference type="FunFam" id="3.40.50.1460:FF:000030">
    <property type="entry name" value="GM15423"/>
    <property type="match status" value="1"/>
</dbReference>
<feature type="domain" description="Caspase family p10" evidence="7">
    <location>
        <begin position="203"/>
        <end position="304"/>
    </location>
</feature>
<dbReference type="Pfam" id="PF00656">
    <property type="entry name" value="Peptidase_C14"/>
    <property type="match status" value="1"/>
</dbReference>
<dbReference type="GO" id="GO:0005737">
    <property type="term" value="C:cytoplasm"/>
    <property type="evidence" value="ECO:0007669"/>
    <property type="project" value="TreeGrafter"/>
</dbReference>
<evidence type="ECO:0000256" key="1">
    <source>
        <dbReference type="ARBA" id="ARBA00010134"/>
    </source>
</evidence>
<gene>
    <name evidence="9" type="ORF">DGUA_6G005348</name>
</gene>
<dbReference type="PROSITE" id="PS50207">
    <property type="entry name" value="CASPASE_P10"/>
    <property type="match status" value="1"/>
</dbReference>
<dbReference type="PANTHER" id="PTHR10454:SF232">
    <property type="entry name" value="AT03047P-RELATED"/>
    <property type="match status" value="1"/>
</dbReference>
<dbReference type="SMART" id="SM00115">
    <property type="entry name" value="CASc"/>
    <property type="match status" value="1"/>
</dbReference>
<dbReference type="InterPro" id="IPR002398">
    <property type="entry name" value="Pept_C14"/>
</dbReference>
<dbReference type="EMBL" id="OUUW01000005">
    <property type="protein sequence ID" value="SPP80467.1"/>
    <property type="molecule type" value="Genomic_DNA"/>
</dbReference>
<dbReference type="InterPro" id="IPR029030">
    <property type="entry name" value="Caspase-like_dom_sf"/>
</dbReference>
<keyword evidence="5" id="KW-0865">Zymogen</keyword>
<organism evidence="9 10">
    <name type="scientific">Drosophila guanche</name>
    <name type="common">Fruit fly</name>
    <dbReference type="NCBI Taxonomy" id="7266"/>
    <lineage>
        <taxon>Eukaryota</taxon>
        <taxon>Metazoa</taxon>
        <taxon>Ecdysozoa</taxon>
        <taxon>Arthropoda</taxon>
        <taxon>Hexapoda</taxon>
        <taxon>Insecta</taxon>
        <taxon>Pterygota</taxon>
        <taxon>Neoptera</taxon>
        <taxon>Endopterygota</taxon>
        <taxon>Diptera</taxon>
        <taxon>Brachycera</taxon>
        <taxon>Muscomorpha</taxon>
        <taxon>Ephydroidea</taxon>
        <taxon>Drosophilidae</taxon>
        <taxon>Drosophila</taxon>
        <taxon>Sophophora</taxon>
    </lineage>
</organism>